<keyword evidence="1" id="KW-0472">Membrane</keyword>
<dbReference type="PANTHER" id="PTHR13018">
    <property type="entry name" value="PROBABLE MEMBRANE PROTEIN DUF221-RELATED"/>
    <property type="match status" value="1"/>
</dbReference>
<dbReference type="GO" id="GO:0005227">
    <property type="term" value="F:calcium-activated cation channel activity"/>
    <property type="evidence" value="ECO:0007669"/>
    <property type="project" value="InterPro"/>
</dbReference>
<dbReference type="InterPro" id="IPR003864">
    <property type="entry name" value="CSC1/OSCA1-like_7TM"/>
</dbReference>
<keyword evidence="1" id="KW-1133">Transmembrane helix</keyword>
<gene>
    <name evidence="3" type="primary">PHM7_8</name>
    <name evidence="3" type="ORF">LTR91_027134</name>
</gene>
<dbReference type="PANTHER" id="PTHR13018:SF26">
    <property type="entry name" value="DOMAIN PROTEIN, PUTATIVE (AFU_ORTHOLOGUE AFUA_5G10920)-RELATED"/>
    <property type="match status" value="1"/>
</dbReference>
<protein>
    <submittedName>
        <fullName evidence="3">Phosphate metabolism protein 7</fullName>
    </submittedName>
</protein>
<proteinExistence type="predicted"/>
<reference evidence="3" key="1">
    <citation type="submission" date="2023-06" db="EMBL/GenBank/DDBJ databases">
        <title>Black Yeasts Isolated from many extreme environments.</title>
        <authorList>
            <person name="Coleine C."/>
            <person name="Stajich J.E."/>
            <person name="Selbmann L."/>
        </authorList>
    </citation>
    <scope>NUCLEOTIDE SEQUENCE</scope>
    <source>
        <strain evidence="3">CCFEE 5200</strain>
    </source>
</reference>
<dbReference type="GO" id="GO:0005886">
    <property type="term" value="C:plasma membrane"/>
    <property type="evidence" value="ECO:0007669"/>
    <property type="project" value="TreeGrafter"/>
</dbReference>
<name>A0AAN6K1C9_9PEZI</name>
<feature type="domain" description="CSC1/OSCA1-like 7TM region" evidence="2">
    <location>
        <begin position="1"/>
        <end position="61"/>
    </location>
</feature>
<sequence length="61" mass="6470">MGVITGLLPVVLLAVLMALLPIILRAMAKLGGDPTKSAVELTVQNTYFAFQVVQVFLVATL</sequence>
<comment type="caution">
    <text evidence="3">The sequence shown here is derived from an EMBL/GenBank/DDBJ whole genome shotgun (WGS) entry which is preliminary data.</text>
</comment>
<dbReference type="InterPro" id="IPR045122">
    <property type="entry name" value="Csc1-like"/>
</dbReference>
<evidence type="ECO:0000313" key="4">
    <source>
        <dbReference type="Proteomes" id="UP001175353"/>
    </source>
</evidence>
<evidence type="ECO:0000313" key="3">
    <source>
        <dbReference type="EMBL" id="KAK0946623.1"/>
    </source>
</evidence>
<dbReference type="Proteomes" id="UP001175353">
    <property type="component" value="Unassembled WGS sequence"/>
</dbReference>
<accession>A0AAN6K1C9</accession>
<keyword evidence="1" id="KW-0812">Transmembrane</keyword>
<keyword evidence="4" id="KW-1185">Reference proteome</keyword>
<dbReference type="EMBL" id="JAUJLE010002245">
    <property type="protein sequence ID" value="KAK0946623.1"/>
    <property type="molecule type" value="Genomic_DNA"/>
</dbReference>
<organism evidence="3 4">
    <name type="scientific">Friedmanniomyces endolithicus</name>
    <dbReference type="NCBI Taxonomy" id="329885"/>
    <lineage>
        <taxon>Eukaryota</taxon>
        <taxon>Fungi</taxon>
        <taxon>Dikarya</taxon>
        <taxon>Ascomycota</taxon>
        <taxon>Pezizomycotina</taxon>
        <taxon>Dothideomycetes</taxon>
        <taxon>Dothideomycetidae</taxon>
        <taxon>Mycosphaerellales</taxon>
        <taxon>Teratosphaeriaceae</taxon>
        <taxon>Friedmanniomyces</taxon>
    </lineage>
</organism>
<evidence type="ECO:0000259" key="2">
    <source>
        <dbReference type="Pfam" id="PF02714"/>
    </source>
</evidence>
<dbReference type="Pfam" id="PF02714">
    <property type="entry name" value="RSN1_7TM"/>
    <property type="match status" value="1"/>
</dbReference>
<evidence type="ECO:0000256" key="1">
    <source>
        <dbReference type="SAM" id="Phobius"/>
    </source>
</evidence>
<dbReference type="AlphaFoldDB" id="A0AAN6K1C9"/>
<feature type="non-terminal residue" evidence="3">
    <location>
        <position position="61"/>
    </location>
</feature>
<feature type="transmembrane region" description="Helical" evidence="1">
    <location>
        <begin position="6"/>
        <end position="24"/>
    </location>
</feature>